<dbReference type="OrthoDB" id="10051290at2759"/>
<dbReference type="Gene3D" id="1.20.200.10">
    <property type="entry name" value="Fumarase/aspartase (Central domain)"/>
    <property type="match status" value="1"/>
</dbReference>
<evidence type="ECO:0008006" key="6">
    <source>
        <dbReference type="Google" id="ProtNLM"/>
    </source>
</evidence>
<dbReference type="InterPro" id="IPR008948">
    <property type="entry name" value="L-Aspartase-like"/>
</dbReference>
<proteinExistence type="inferred from homology"/>
<dbReference type="NCBIfam" id="TIGR01226">
    <property type="entry name" value="phe_am_lyase"/>
    <property type="match status" value="1"/>
</dbReference>
<dbReference type="SUPFAM" id="SSF48557">
    <property type="entry name" value="L-aspartase-like"/>
    <property type="match status" value="1"/>
</dbReference>
<evidence type="ECO:0000313" key="5">
    <source>
        <dbReference type="Proteomes" id="UP000664169"/>
    </source>
</evidence>
<keyword evidence="5" id="KW-1185">Reference proteome</keyword>
<feature type="region of interest" description="Disordered" evidence="3">
    <location>
        <begin position="656"/>
        <end position="678"/>
    </location>
</feature>
<dbReference type="InterPro" id="IPR001106">
    <property type="entry name" value="Aromatic_Lyase"/>
</dbReference>
<keyword evidence="2" id="KW-0456">Lyase</keyword>
<dbReference type="Proteomes" id="UP000664169">
    <property type="component" value="Unassembled WGS sequence"/>
</dbReference>
<dbReference type="EMBL" id="CAJPDQ010000018">
    <property type="protein sequence ID" value="CAF9922691.1"/>
    <property type="molecule type" value="Genomic_DNA"/>
</dbReference>
<dbReference type="InterPro" id="IPR005922">
    <property type="entry name" value="Phe_NH3-lyase"/>
</dbReference>
<comment type="caution">
    <text evidence="4">The sequence shown here is derived from an EMBL/GenBank/DDBJ whole genome shotgun (WGS) entry which is preliminary data.</text>
</comment>
<evidence type="ECO:0000256" key="1">
    <source>
        <dbReference type="ARBA" id="ARBA00007238"/>
    </source>
</evidence>
<name>A0A8H3FB15_9LECA</name>
<dbReference type="Gene3D" id="1.10.274.20">
    <property type="entry name" value="Phenylalanine ammonia-lyase 1, domain 3"/>
    <property type="match status" value="1"/>
</dbReference>
<dbReference type="InterPro" id="IPR022313">
    <property type="entry name" value="Phe/His_NH3-lyase_AS"/>
</dbReference>
<dbReference type="GO" id="GO:0006559">
    <property type="term" value="P:L-phenylalanine catabolic process"/>
    <property type="evidence" value="ECO:0007669"/>
    <property type="project" value="InterPro"/>
</dbReference>
<dbReference type="AlphaFoldDB" id="A0A8H3FB15"/>
<dbReference type="Gene3D" id="1.10.275.10">
    <property type="entry name" value="Fumarase/aspartase (N-terminal domain)"/>
    <property type="match status" value="1"/>
</dbReference>
<dbReference type="Pfam" id="PF00221">
    <property type="entry name" value="Lyase_aromatic"/>
    <property type="match status" value="1"/>
</dbReference>
<comment type="similarity">
    <text evidence="1 2">Belongs to the PAL/histidase family.</text>
</comment>
<evidence type="ECO:0000256" key="3">
    <source>
        <dbReference type="SAM" id="MobiDB-lite"/>
    </source>
</evidence>
<evidence type="ECO:0000313" key="4">
    <source>
        <dbReference type="EMBL" id="CAF9922691.1"/>
    </source>
</evidence>
<evidence type="ECO:0000256" key="2">
    <source>
        <dbReference type="RuleBase" id="RU003954"/>
    </source>
</evidence>
<dbReference type="InterPro" id="IPR024083">
    <property type="entry name" value="Fumarase/histidase_N"/>
</dbReference>
<dbReference type="PANTHER" id="PTHR10362">
    <property type="entry name" value="HISTIDINE AMMONIA-LYASE"/>
    <property type="match status" value="1"/>
</dbReference>
<dbReference type="GO" id="GO:0005737">
    <property type="term" value="C:cytoplasm"/>
    <property type="evidence" value="ECO:0007669"/>
    <property type="project" value="InterPro"/>
</dbReference>
<organism evidence="4 5">
    <name type="scientific">Gomphillus americanus</name>
    <dbReference type="NCBI Taxonomy" id="1940652"/>
    <lineage>
        <taxon>Eukaryota</taxon>
        <taxon>Fungi</taxon>
        <taxon>Dikarya</taxon>
        <taxon>Ascomycota</taxon>
        <taxon>Pezizomycotina</taxon>
        <taxon>Lecanoromycetes</taxon>
        <taxon>OSLEUM clade</taxon>
        <taxon>Ostropomycetidae</taxon>
        <taxon>Ostropales</taxon>
        <taxon>Graphidaceae</taxon>
        <taxon>Gomphilloideae</taxon>
        <taxon>Gomphillus</taxon>
    </lineage>
</organism>
<feature type="compositionally biased region" description="Polar residues" evidence="3">
    <location>
        <begin position="656"/>
        <end position="668"/>
    </location>
</feature>
<reference evidence="4" key="1">
    <citation type="submission" date="2021-03" db="EMBL/GenBank/DDBJ databases">
        <authorList>
            <person name="Tagirdzhanova G."/>
        </authorList>
    </citation>
    <scope>NUCLEOTIDE SEQUENCE</scope>
</reference>
<accession>A0A8H3FB15</accession>
<gene>
    <name evidence="4" type="ORF">GOMPHAMPRED_002645</name>
</gene>
<sequence>MLKSAEQSAEIVHGTLQGKKVIYGIQTGFGANADTRPSDHVAISRGLIRALHYGVLTGPASNQDERLLGDTASLSSVLHESAASLGHNTDTYMPEVWVKAMMLIRAINLSQGVSGVRLHIIENLMILINKNLTPVVPLRGSISASGDLSPLSYIGGLLQGKPILKVTSRSIGNDGTVFITADQALKSAGISSIDIGPKEGLAIVNGTAASAGVASLAIHEMLSVCLLAQVLTAATVEAISGSTEGFSSFLSDIRPHPGQTECAANILAFLAKSKLVTEFDDASESLRQDRYSTRTSPQWIGPVLEDIMLAYNQVSVEIDSVTDNPVIDPKTGRFIHGGNFQARSITSAMDKTRLACHTLGQMLFAQCTELINPHTSVGLPPNLVVDEPNESYMWKGTDIMIAALQAELGYLSSPTTHVQFAEQGNQAINSLALISARYTMTALDILSQMMAAHIVAICQALDLRILQIKFFNNFELKFKGLTNKLLESEYDQTDKESVSLTLWKAFVRQTQSTSQIPSRQRFEKAVGSLLQSVIAFSRKSEQSLTTILEWNSDCIEEATSTYQKVRSDHLRQPNTDEFLGDSSKALYNFVRNRTGVPFFGEAYIVPAEWQVGKAQGAEPHYHHSMGEMITAVYGAIRSGALYAVLADVLKETAQSHSTTTVLPINSDPSAEGAERVTK</sequence>
<dbReference type="CDD" id="cd00332">
    <property type="entry name" value="PAL-HAL"/>
    <property type="match status" value="1"/>
</dbReference>
<dbReference type="PROSITE" id="PS00488">
    <property type="entry name" value="PAL_HISTIDASE"/>
    <property type="match status" value="1"/>
</dbReference>
<protein>
    <recommendedName>
        <fullName evidence="6">Phenylalanine ammonia-lyase</fullName>
    </recommendedName>
</protein>
<dbReference type="InterPro" id="IPR023144">
    <property type="entry name" value="Phe_NH3-lyase_shielding_dom_sf"/>
</dbReference>
<dbReference type="GO" id="GO:0016841">
    <property type="term" value="F:ammonia-lyase activity"/>
    <property type="evidence" value="ECO:0007669"/>
    <property type="project" value="InterPro"/>
</dbReference>